<accession>A0A6B0U1B0</accession>
<evidence type="ECO:0000256" key="3">
    <source>
        <dbReference type="ARBA" id="ARBA00022840"/>
    </source>
</evidence>
<dbReference type="GO" id="GO:0005634">
    <property type="term" value="C:nucleus"/>
    <property type="evidence" value="ECO:0007669"/>
    <property type="project" value="TreeGrafter"/>
</dbReference>
<evidence type="ECO:0000256" key="1">
    <source>
        <dbReference type="ARBA" id="ARBA00006271"/>
    </source>
</evidence>
<evidence type="ECO:0000313" key="6">
    <source>
        <dbReference type="EMBL" id="MXU82205.1"/>
    </source>
</evidence>
<keyword evidence="3" id="KW-0067">ATP-binding</keyword>
<comment type="similarity">
    <text evidence="1">Belongs to the DNA mismatch repair MutS family.</text>
</comment>
<dbReference type="GO" id="GO:0030983">
    <property type="term" value="F:mismatched DNA binding"/>
    <property type="evidence" value="ECO:0007669"/>
    <property type="project" value="InterPro"/>
</dbReference>
<proteinExistence type="inferred from homology"/>
<name>A0A6B0U1B0_IXORI</name>
<organism evidence="6">
    <name type="scientific">Ixodes ricinus</name>
    <name type="common">Common tick</name>
    <name type="synonym">Acarus ricinus</name>
    <dbReference type="NCBI Taxonomy" id="34613"/>
    <lineage>
        <taxon>Eukaryota</taxon>
        <taxon>Metazoa</taxon>
        <taxon>Ecdysozoa</taxon>
        <taxon>Arthropoda</taxon>
        <taxon>Chelicerata</taxon>
        <taxon>Arachnida</taxon>
        <taxon>Acari</taxon>
        <taxon>Parasitiformes</taxon>
        <taxon>Ixodida</taxon>
        <taxon>Ixodoidea</taxon>
        <taxon>Ixodidae</taxon>
        <taxon>Ixodinae</taxon>
        <taxon>Ixodes</taxon>
    </lineage>
</organism>
<dbReference type="Gene3D" id="3.40.50.300">
    <property type="entry name" value="P-loop containing nucleotide triphosphate hydrolases"/>
    <property type="match status" value="1"/>
</dbReference>
<dbReference type="GO" id="GO:0006298">
    <property type="term" value="P:mismatch repair"/>
    <property type="evidence" value="ECO:0007669"/>
    <property type="project" value="InterPro"/>
</dbReference>
<dbReference type="EMBL" id="GIFC01000122">
    <property type="protein sequence ID" value="MXU82205.1"/>
    <property type="molecule type" value="Transcribed_RNA"/>
</dbReference>
<dbReference type="AlphaFoldDB" id="A0A6B0U1B0"/>
<keyword evidence="4" id="KW-0238">DNA-binding</keyword>
<evidence type="ECO:0000259" key="5">
    <source>
        <dbReference type="Pfam" id="PF00488"/>
    </source>
</evidence>
<feature type="domain" description="DNA mismatch repair proteins mutS family" evidence="5">
    <location>
        <begin position="1"/>
        <end position="56"/>
    </location>
</feature>
<reference evidence="6" key="1">
    <citation type="submission" date="2019-12" db="EMBL/GenBank/DDBJ databases">
        <title>An insight into the sialome of adult female Ixodes ricinus ticks feeding for 6 days.</title>
        <authorList>
            <person name="Perner J."/>
            <person name="Ribeiro J.M.C."/>
        </authorList>
    </citation>
    <scope>NUCLEOTIDE SEQUENCE</scope>
    <source>
        <strain evidence="6">Semi-engorged</strain>
        <tissue evidence="6">Salivary glands</tissue>
    </source>
</reference>
<evidence type="ECO:0000256" key="4">
    <source>
        <dbReference type="ARBA" id="ARBA00023125"/>
    </source>
</evidence>
<dbReference type="PANTHER" id="PTHR11361:SF20">
    <property type="entry name" value="MUTS PROTEIN HOMOLOG 5"/>
    <property type="match status" value="1"/>
</dbReference>
<dbReference type="InterPro" id="IPR045076">
    <property type="entry name" value="MutS"/>
</dbReference>
<keyword evidence="2" id="KW-0547">Nucleotide-binding</keyword>
<dbReference type="InterPro" id="IPR027417">
    <property type="entry name" value="P-loop_NTPase"/>
</dbReference>
<dbReference type="InterPro" id="IPR000432">
    <property type="entry name" value="DNA_mismatch_repair_MutS_C"/>
</dbReference>
<dbReference type="GO" id="GO:0140664">
    <property type="term" value="F:ATP-dependent DNA damage sensor activity"/>
    <property type="evidence" value="ECO:0007669"/>
    <property type="project" value="InterPro"/>
</dbReference>
<dbReference type="GO" id="GO:0051026">
    <property type="term" value="P:chiasma assembly"/>
    <property type="evidence" value="ECO:0007669"/>
    <property type="project" value="TreeGrafter"/>
</dbReference>
<dbReference type="Pfam" id="PF00488">
    <property type="entry name" value="MutS_V"/>
    <property type="match status" value="1"/>
</dbReference>
<sequence>MKTVALIVYMAHIGSYVPAETALIGLVDSIRTCMSIDESILHGLSSFALDLQQVTVLFAFKWKLGAR</sequence>
<dbReference type="GO" id="GO:0005524">
    <property type="term" value="F:ATP binding"/>
    <property type="evidence" value="ECO:0007669"/>
    <property type="project" value="UniProtKB-KW"/>
</dbReference>
<protein>
    <submittedName>
        <fullName evidence="6">Putative secreted protein</fullName>
    </submittedName>
</protein>
<dbReference type="PANTHER" id="PTHR11361">
    <property type="entry name" value="DNA MISMATCH REPAIR PROTEIN MUTS FAMILY MEMBER"/>
    <property type="match status" value="1"/>
</dbReference>
<evidence type="ECO:0000256" key="2">
    <source>
        <dbReference type="ARBA" id="ARBA00022741"/>
    </source>
</evidence>